<name>A0ABZ0W7Y4_9BACT</name>
<dbReference type="RefSeq" id="WP_114792701.1">
    <property type="nucleotide sequence ID" value="NZ_CP139960.1"/>
</dbReference>
<dbReference type="PANTHER" id="PTHR47619">
    <property type="entry name" value="METALLO-HYDROLASE YYCJ-RELATED"/>
    <property type="match status" value="1"/>
</dbReference>
<dbReference type="Proteomes" id="UP001325680">
    <property type="component" value="Chromosome"/>
</dbReference>
<dbReference type="EMBL" id="CP139960">
    <property type="protein sequence ID" value="WQD38779.1"/>
    <property type="molecule type" value="Genomic_DNA"/>
</dbReference>
<dbReference type="Pfam" id="PF00753">
    <property type="entry name" value="Lactamase_B"/>
    <property type="match status" value="1"/>
</dbReference>
<dbReference type="InterPro" id="IPR001279">
    <property type="entry name" value="Metallo-B-lactamas"/>
</dbReference>
<dbReference type="Gene3D" id="3.60.15.10">
    <property type="entry name" value="Ribonuclease Z/Hydroxyacylglutathione hydrolase-like"/>
    <property type="match status" value="1"/>
</dbReference>
<dbReference type="PANTHER" id="PTHR47619:SF1">
    <property type="entry name" value="EXODEOXYRIBONUCLEASE WALJ"/>
    <property type="match status" value="1"/>
</dbReference>
<evidence type="ECO:0000259" key="1">
    <source>
        <dbReference type="SMART" id="SM00849"/>
    </source>
</evidence>
<dbReference type="SUPFAM" id="SSF56281">
    <property type="entry name" value="Metallo-hydrolase/oxidoreductase"/>
    <property type="match status" value="1"/>
</dbReference>
<proteinExistence type="predicted"/>
<sequence>MSSLYLTSLNSGSNGNCYYIGNDEDAVLIDAGLSCRETEKRMHRLGLAMKKVKAIFISHEHSDHIRGLEVLSRKHQLPVYISSTTFQHAGLKLDPNLVRPLVAGTAILIGGLLINSFLKNHDAADPHSFTVESSATCVGVFTDIGKVCNNLSTHFKRCHAAFLEANYDEVMLQNGRYPYHLKNRIRGGRGHLSNKEALALFLSCKPAYMSHLLLSHLSADNNHPDLVRDLFMEQAGGTNIIVASRYQETPVYAISGNKSAAIRVPQTRSQLALF</sequence>
<keyword evidence="3" id="KW-1185">Reference proteome</keyword>
<organism evidence="2 3">
    <name type="scientific">Niabella yanshanensis</name>
    <dbReference type="NCBI Taxonomy" id="577386"/>
    <lineage>
        <taxon>Bacteria</taxon>
        <taxon>Pseudomonadati</taxon>
        <taxon>Bacteroidota</taxon>
        <taxon>Chitinophagia</taxon>
        <taxon>Chitinophagales</taxon>
        <taxon>Chitinophagaceae</taxon>
        <taxon>Niabella</taxon>
    </lineage>
</organism>
<dbReference type="InterPro" id="IPR036866">
    <property type="entry name" value="RibonucZ/Hydroxyglut_hydro"/>
</dbReference>
<evidence type="ECO:0000313" key="2">
    <source>
        <dbReference type="EMBL" id="WQD38779.1"/>
    </source>
</evidence>
<accession>A0ABZ0W7Y4</accession>
<evidence type="ECO:0000313" key="3">
    <source>
        <dbReference type="Proteomes" id="UP001325680"/>
    </source>
</evidence>
<gene>
    <name evidence="2" type="ORF">U0035_01305</name>
</gene>
<dbReference type="SMART" id="SM00849">
    <property type="entry name" value="Lactamase_B"/>
    <property type="match status" value="1"/>
</dbReference>
<feature type="domain" description="Metallo-beta-lactamase" evidence="1">
    <location>
        <begin position="14"/>
        <end position="191"/>
    </location>
</feature>
<dbReference type="InterPro" id="IPR052533">
    <property type="entry name" value="WalJ/YycJ-like"/>
</dbReference>
<protein>
    <submittedName>
        <fullName evidence="2">MBL fold metallo-hydrolase</fullName>
    </submittedName>
</protein>
<reference evidence="2 3" key="1">
    <citation type="submission" date="2023-12" db="EMBL/GenBank/DDBJ databases">
        <title>Genome sequencing and assembly of bacterial species from a model synthetic community.</title>
        <authorList>
            <person name="Hogle S.L."/>
        </authorList>
    </citation>
    <scope>NUCLEOTIDE SEQUENCE [LARGE SCALE GENOMIC DNA]</scope>
    <source>
        <strain evidence="2 3">HAMBI_3031</strain>
    </source>
</reference>